<dbReference type="InterPro" id="IPR009045">
    <property type="entry name" value="Zn_M74/Hedgehog-like"/>
</dbReference>
<dbReference type="OrthoDB" id="9792074at2"/>
<dbReference type="InterPro" id="IPR052179">
    <property type="entry name" value="DD-CPase-like"/>
</dbReference>
<gene>
    <name evidence="2" type="ORF">P873_09255</name>
</gene>
<keyword evidence="3" id="KW-1185">Reference proteome</keyword>
<feature type="domain" description="D-alanyl-D-alanine carboxypeptidase-like core" evidence="1">
    <location>
        <begin position="138"/>
        <end position="261"/>
    </location>
</feature>
<dbReference type="Proteomes" id="UP000029391">
    <property type="component" value="Unassembled WGS sequence"/>
</dbReference>
<dbReference type="SUPFAM" id="SSF55166">
    <property type="entry name" value="Hedgehog/DD-peptidase"/>
    <property type="match status" value="1"/>
</dbReference>
<accession>A0A091BFZ7</accession>
<dbReference type="GO" id="GO:0006508">
    <property type="term" value="P:proteolysis"/>
    <property type="evidence" value="ECO:0007669"/>
    <property type="project" value="InterPro"/>
</dbReference>
<dbReference type="PANTHER" id="PTHR34385">
    <property type="entry name" value="D-ALANYL-D-ALANINE CARBOXYPEPTIDASE"/>
    <property type="match status" value="1"/>
</dbReference>
<evidence type="ECO:0000313" key="2">
    <source>
        <dbReference type="EMBL" id="KFN49734.1"/>
    </source>
</evidence>
<dbReference type="eggNOG" id="COG1876">
    <property type="taxonomic scope" value="Bacteria"/>
</dbReference>
<dbReference type="CDD" id="cd14852">
    <property type="entry name" value="LD-carboxypeptidase"/>
    <property type="match status" value="1"/>
</dbReference>
<dbReference type="Gene3D" id="3.30.1380.10">
    <property type="match status" value="1"/>
</dbReference>
<name>A0A091BFZ7_9GAMM</name>
<evidence type="ECO:0000313" key="3">
    <source>
        <dbReference type="Proteomes" id="UP000029391"/>
    </source>
</evidence>
<sequence length="264" mass="29020">MRRAPTSLLNSETIEAWPAWLLRARGNADARALAHADWCLRRKADGRFLAAFGPQGLHALMSRLAREPGLGAMLERLAVFDARKQADAGAVPLAGLQARLGALGLDEVAYAADTGLALVAEPDRLEYAGRDRWRRPLWLRASAAAAWQRMRAAAAVEGITIHAISGWRSHDYQLGIFERKLARGQTVAQILAVNAAPGYSEHHGGEALDLGTPGEPPAEESFETTPAFAWLQRRAAGFGFTMSYPRGNPHGIVYEPWHWRWSRE</sequence>
<dbReference type="Pfam" id="PF02557">
    <property type="entry name" value="VanY"/>
    <property type="match status" value="1"/>
</dbReference>
<protein>
    <recommendedName>
        <fullName evidence="1">D-alanyl-D-alanine carboxypeptidase-like core domain-containing protein</fullName>
    </recommendedName>
</protein>
<proteinExistence type="predicted"/>
<dbReference type="STRING" id="1121013.GCA_000426365_00137"/>
<reference evidence="2 3" key="1">
    <citation type="submission" date="2013-09" db="EMBL/GenBank/DDBJ databases">
        <title>Genome sequencing of Arenimonas composti.</title>
        <authorList>
            <person name="Chen F."/>
            <person name="Wang G."/>
        </authorList>
    </citation>
    <scope>NUCLEOTIDE SEQUENCE [LARGE SCALE GENOMIC DNA]</scope>
    <source>
        <strain evidence="2 3">TR7-09</strain>
    </source>
</reference>
<dbReference type="PANTHER" id="PTHR34385:SF1">
    <property type="entry name" value="PEPTIDOGLYCAN L-ALANYL-D-GLUTAMATE ENDOPEPTIDASE CWLK"/>
    <property type="match status" value="1"/>
</dbReference>
<dbReference type="GO" id="GO:0008233">
    <property type="term" value="F:peptidase activity"/>
    <property type="evidence" value="ECO:0007669"/>
    <property type="project" value="InterPro"/>
</dbReference>
<dbReference type="InterPro" id="IPR058193">
    <property type="entry name" value="VanY/YodJ_core_dom"/>
</dbReference>
<dbReference type="RefSeq" id="WP_026815712.1">
    <property type="nucleotide sequence ID" value="NZ_AUFF01000001.1"/>
</dbReference>
<organism evidence="2 3">
    <name type="scientific">Arenimonas composti TR7-09 = DSM 18010</name>
    <dbReference type="NCBI Taxonomy" id="1121013"/>
    <lineage>
        <taxon>Bacteria</taxon>
        <taxon>Pseudomonadati</taxon>
        <taxon>Pseudomonadota</taxon>
        <taxon>Gammaproteobacteria</taxon>
        <taxon>Lysobacterales</taxon>
        <taxon>Lysobacteraceae</taxon>
        <taxon>Arenimonas</taxon>
    </lineage>
</organism>
<dbReference type="AlphaFoldDB" id="A0A091BFZ7"/>
<dbReference type="EMBL" id="AWXU01000030">
    <property type="protein sequence ID" value="KFN49734.1"/>
    <property type="molecule type" value="Genomic_DNA"/>
</dbReference>
<dbReference type="InterPro" id="IPR003709">
    <property type="entry name" value="VanY-like_core_dom"/>
</dbReference>
<evidence type="ECO:0000259" key="1">
    <source>
        <dbReference type="Pfam" id="PF02557"/>
    </source>
</evidence>
<comment type="caution">
    <text evidence="2">The sequence shown here is derived from an EMBL/GenBank/DDBJ whole genome shotgun (WGS) entry which is preliminary data.</text>
</comment>